<gene>
    <name evidence="2" type="ORF">TNCV_4595481</name>
</gene>
<evidence type="ECO:0000313" key="2">
    <source>
        <dbReference type="EMBL" id="GFY33839.1"/>
    </source>
</evidence>
<comment type="caution">
    <text evidence="2">The sequence shown here is derived from an EMBL/GenBank/DDBJ whole genome shotgun (WGS) entry which is preliminary data.</text>
</comment>
<dbReference type="AlphaFoldDB" id="A0A8X6WGA5"/>
<dbReference type="EMBL" id="BMAU01021418">
    <property type="protein sequence ID" value="GFY33839.1"/>
    <property type="molecule type" value="Genomic_DNA"/>
</dbReference>
<keyword evidence="3" id="KW-1185">Reference proteome</keyword>
<feature type="domain" description="Integrase p58-like C-terminal" evidence="1">
    <location>
        <begin position="92"/>
        <end position="126"/>
    </location>
</feature>
<organism evidence="2 3">
    <name type="scientific">Trichonephila clavipes</name>
    <name type="common">Golden silk orbweaver</name>
    <name type="synonym">Nephila clavipes</name>
    <dbReference type="NCBI Taxonomy" id="2585209"/>
    <lineage>
        <taxon>Eukaryota</taxon>
        <taxon>Metazoa</taxon>
        <taxon>Ecdysozoa</taxon>
        <taxon>Arthropoda</taxon>
        <taxon>Chelicerata</taxon>
        <taxon>Arachnida</taxon>
        <taxon>Araneae</taxon>
        <taxon>Araneomorphae</taxon>
        <taxon>Entelegynae</taxon>
        <taxon>Araneoidea</taxon>
        <taxon>Nephilidae</taxon>
        <taxon>Trichonephila</taxon>
    </lineage>
</organism>
<dbReference type="Pfam" id="PF22938">
    <property type="entry name" value="Integrase_p58_C"/>
    <property type="match status" value="1"/>
</dbReference>
<sequence length="215" mass="25388">MAEIFDYPTLTKRILIHHKNKYEYVEKLLPSLEHTFNKVLNNLKDQEASHVELSTRATKQHHYDYKIGSLCFIKTPNIKSNLSPKLRPKFEGPYRVIERFSNVNYRVQHVEQLRKRFNTHVNRMIPFIKRFSYLHLKNLDDLQPDETEVKGIVPSPRYNLRARAVGGIGWFVCSVDISSSVVELCSNLQVEQSFTQFFSWLLMRLFAYWKAGLRP</sequence>
<proteinExistence type="predicted"/>
<protein>
    <submittedName>
        <fullName evidence="2">Integrase catalytic domain-containing protein</fullName>
    </submittedName>
</protein>
<dbReference type="InterPro" id="IPR054465">
    <property type="entry name" value="Integrase_p58-like_C"/>
</dbReference>
<accession>A0A8X6WGA5</accession>
<reference evidence="2" key="1">
    <citation type="submission" date="2020-08" db="EMBL/GenBank/DDBJ databases">
        <title>Multicomponent nature underlies the extraordinary mechanical properties of spider dragline silk.</title>
        <authorList>
            <person name="Kono N."/>
            <person name="Nakamura H."/>
            <person name="Mori M."/>
            <person name="Yoshida Y."/>
            <person name="Ohtoshi R."/>
            <person name="Malay A.D."/>
            <person name="Moran D.A.P."/>
            <person name="Tomita M."/>
            <person name="Numata K."/>
            <person name="Arakawa K."/>
        </authorList>
    </citation>
    <scope>NUCLEOTIDE SEQUENCE</scope>
</reference>
<evidence type="ECO:0000313" key="3">
    <source>
        <dbReference type="Proteomes" id="UP000887159"/>
    </source>
</evidence>
<name>A0A8X6WGA5_TRICX</name>
<dbReference type="Proteomes" id="UP000887159">
    <property type="component" value="Unassembled WGS sequence"/>
</dbReference>
<evidence type="ECO:0000259" key="1">
    <source>
        <dbReference type="Pfam" id="PF22938"/>
    </source>
</evidence>